<evidence type="ECO:0008006" key="11">
    <source>
        <dbReference type="Google" id="ProtNLM"/>
    </source>
</evidence>
<keyword evidence="5 7" id="KW-0503">Monooxygenase</keyword>
<evidence type="ECO:0000256" key="7">
    <source>
        <dbReference type="RuleBase" id="RU000461"/>
    </source>
</evidence>
<evidence type="ECO:0000256" key="6">
    <source>
        <dbReference type="PIRSR" id="PIRSR602401-1"/>
    </source>
</evidence>
<dbReference type="GO" id="GO:0005506">
    <property type="term" value="F:iron ion binding"/>
    <property type="evidence" value="ECO:0007669"/>
    <property type="project" value="InterPro"/>
</dbReference>
<dbReference type="GO" id="GO:0016705">
    <property type="term" value="F:oxidoreductase activity, acting on paired donors, with incorporation or reduction of molecular oxygen"/>
    <property type="evidence" value="ECO:0007669"/>
    <property type="project" value="InterPro"/>
</dbReference>
<dbReference type="InterPro" id="IPR001128">
    <property type="entry name" value="Cyt_P450"/>
</dbReference>
<dbReference type="InterPro" id="IPR050651">
    <property type="entry name" value="Plant_Cytochrome_P450_Monoox"/>
</dbReference>
<keyword evidence="1 6" id="KW-0349">Heme</keyword>
<keyword evidence="4 6" id="KW-0408">Iron</keyword>
<evidence type="ECO:0000256" key="5">
    <source>
        <dbReference type="ARBA" id="ARBA00023033"/>
    </source>
</evidence>
<dbReference type="PANTHER" id="PTHR47947:SF24">
    <property type="entry name" value="ISOFLAVONE 2'-HYDROXYLASE-LIKE"/>
    <property type="match status" value="1"/>
</dbReference>
<dbReference type="Proteomes" id="UP001187192">
    <property type="component" value="Unassembled WGS sequence"/>
</dbReference>
<sequence length="301" mass="34776">MKTLLFELTLNVMMRTIAGKRYYGESVAEVEEARTFQDIVKETFRMGTASNISNFLPFMKLLGTSDYEKKLIELQRKRDDFMQYLIEEHRKNKGKIREDRMKTMIEVLLKLQESEPDYYTDDMIRGLLLVLFSAGTDTSAGTMEWALSLLLNHPEVMEKARAELENCVGHDRLVDESDLNNLPYLQCIIKETMRLFPAGPLLIPHESSEECKVSGFHIPRGTMLMVNVWAIQQDPKIWEDPTSFKPERFKDVEGMKDGFKYIPFGTGRRGCPGENFAVRIVGLNLGLLIQCFEWERLGKEL</sequence>
<evidence type="ECO:0000256" key="2">
    <source>
        <dbReference type="ARBA" id="ARBA00022723"/>
    </source>
</evidence>
<dbReference type="Gene3D" id="1.10.630.10">
    <property type="entry name" value="Cytochrome P450"/>
    <property type="match status" value="1"/>
</dbReference>
<evidence type="ECO:0000313" key="8">
    <source>
        <dbReference type="EMBL" id="GMN74380.1"/>
    </source>
</evidence>
<dbReference type="SUPFAM" id="SSF48264">
    <property type="entry name" value="Cytochrome P450"/>
    <property type="match status" value="1"/>
</dbReference>
<dbReference type="AlphaFoldDB" id="A0AA88EJ43"/>
<dbReference type="InterPro" id="IPR002401">
    <property type="entry name" value="Cyt_P450_E_grp-I"/>
</dbReference>
<dbReference type="Pfam" id="PF00067">
    <property type="entry name" value="p450"/>
    <property type="match status" value="1"/>
</dbReference>
<comment type="cofactor">
    <cofactor evidence="6">
        <name>heme</name>
        <dbReference type="ChEBI" id="CHEBI:30413"/>
    </cofactor>
</comment>
<keyword evidence="10" id="KW-1185">Reference proteome</keyword>
<dbReference type="GO" id="GO:0004497">
    <property type="term" value="F:monooxygenase activity"/>
    <property type="evidence" value="ECO:0007669"/>
    <property type="project" value="UniProtKB-KW"/>
</dbReference>
<dbReference type="InterPro" id="IPR036396">
    <property type="entry name" value="Cyt_P450_sf"/>
</dbReference>
<evidence type="ECO:0000256" key="4">
    <source>
        <dbReference type="ARBA" id="ARBA00023004"/>
    </source>
</evidence>
<comment type="caution">
    <text evidence="8">The sequence shown here is derived from an EMBL/GenBank/DDBJ whole genome shotgun (WGS) entry which is preliminary data.</text>
</comment>
<organism evidence="8 10">
    <name type="scientific">Ficus carica</name>
    <name type="common">Common fig</name>
    <dbReference type="NCBI Taxonomy" id="3494"/>
    <lineage>
        <taxon>Eukaryota</taxon>
        <taxon>Viridiplantae</taxon>
        <taxon>Streptophyta</taxon>
        <taxon>Embryophyta</taxon>
        <taxon>Tracheophyta</taxon>
        <taxon>Spermatophyta</taxon>
        <taxon>Magnoliopsida</taxon>
        <taxon>eudicotyledons</taxon>
        <taxon>Gunneridae</taxon>
        <taxon>Pentapetalae</taxon>
        <taxon>rosids</taxon>
        <taxon>fabids</taxon>
        <taxon>Rosales</taxon>
        <taxon>Moraceae</taxon>
        <taxon>Ficeae</taxon>
        <taxon>Ficus</taxon>
    </lineage>
</organism>
<proteinExistence type="inferred from homology"/>
<accession>A0AA88EJ43</accession>
<dbReference type="InterPro" id="IPR017972">
    <property type="entry name" value="Cyt_P450_CS"/>
</dbReference>
<protein>
    <recommendedName>
        <fullName evidence="11">Cytochrome P450</fullName>
    </recommendedName>
</protein>
<keyword evidence="3 7" id="KW-0560">Oxidoreductase</keyword>
<feature type="non-terminal residue" evidence="8">
    <location>
        <position position="1"/>
    </location>
</feature>
<dbReference type="PRINTS" id="PR00463">
    <property type="entry name" value="EP450I"/>
</dbReference>
<name>A0AA88EJ43_FICCA</name>
<evidence type="ECO:0000256" key="3">
    <source>
        <dbReference type="ARBA" id="ARBA00023002"/>
    </source>
</evidence>
<dbReference type="PRINTS" id="PR00385">
    <property type="entry name" value="P450"/>
</dbReference>
<feature type="binding site" description="axial binding residue" evidence="6">
    <location>
        <position position="271"/>
    </location>
    <ligand>
        <name>heme</name>
        <dbReference type="ChEBI" id="CHEBI:30413"/>
    </ligand>
    <ligandPart>
        <name>Fe</name>
        <dbReference type="ChEBI" id="CHEBI:18248"/>
    </ligandPart>
</feature>
<dbReference type="EMBL" id="BTGU01013491">
    <property type="protein sequence ID" value="GMN74492.1"/>
    <property type="molecule type" value="Genomic_DNA"/>
</dbReference>
<keyword evidence="2 6" id="KW-0479">Metal-binding</keyword>
<evidence type="ECO:0000313" key="10">
    <source>
        <dbReference type="Proteomes" id="UP001187192"/>
    </source>
</evidence>
<dbReference type="EMBL" id="BTGU01013458">
    <property type="protein sequence ID" value="GMN74380.1"/>
    <property type="molecule type" value="Genomic_DNA"/>
</dbReference>
<evidence type="ECO:0000256" key="1">
    <source>
        <dbReference type="ARBA" id="ARBA00022617"/>
    </source>
</evidence>
<dbReference type="GO" id="GO:0020037">
    <property type="term" value="F:heme binding"/>
    <property type="evidence" value="ECO:0007669"/>
    <property type="project" value="InterPro"/>
</dbReference>
<dbReference type="PROSITE" id="PS00086">
    <property type="entry name" value="CYTOCHROME_P450"/>
    <property type="match status" value="1"/>
</dbReference>
<evidence type="ECO:0000313" key="9">
    <source>
        <dbReference type="EMBL" id="GMN74492.1"/>
    </source>
</evidence>
<comment type="similarity">
    <text evidence="7">Belongs to the cytochrome P450 family.</text>
</comment>
<reference evidence="8" key="1">
    <citation type="submission" date="2023-07" db="EMBL/GenBank/DDBJ databases">
        <title>draft genome sequence of fig (Ficus carica).</title>
        <authorList>
            <person name="Takahashi T."/>
            <person name="Nishimura K."/>
        </authorList>
    </citation>
    <scope>NUCLEOTIDE SEQUENCE</scope>
</reference>
<gene>
    <name evidence="8" type="ORF">TIFTF001_053843</name>
    <name evidence="9" type="ORF">TIFTF001_053863</name>
</gene>
<dbReference type="PANTHER" id="PTHR47947">
    <property type="entry name" value="CYTOCHROME P450 82C3-RELATED"/>
    <property type="match status" value="1"/>
</dbReference>